<evidence type="ECO:0000256" key="1">
    <source>
        <dbReference type="SAM" id="MobiDB-lite"/>
    </source>
</evidence>
<evidence type="ECO:0000313" key="2">
    <source>
        <dbReference type="EMBL" id="KAJ7640521.1"/>
    </source>
</evidence>
<gene>
    <name evidence="2" type="ORF">B0H17DRAFT_469068</name>
</gene>
<feature type="compositionally biased region" description="Polar residues" evidence="1">
    <location>
        <begin position="9"/>
        <end position="26"/>
    </location>
</feature>
<dbReference type="Proteomes" id="UP001221757">
    <property type="component" value="Unassembled WGS sequence"/>
</dbReference>
<dbReference type="AlphaFoldDB" id="A0AAD7C6L2"/>
<dbReference type="EMBL" id="JARKIE010000429">
    <property type="protein sequence ID" value="KAJ7640521.1"/>
    <property type="molecule type" value="Genomic_DNA"/>
</dbReference>
<reference evidence="2" key="1">
    <citation type="submission" date="2023-03" db="EMBL/GenBank/DDBJ databases">
        <title>Massive genome expansion in bonnet fungi (Mycena s.s.) driven by repeated elements and novel gene families across ecological guilds.</title>
        <authorList>
            <consortium name="Lawrence Berkeley National Laboratory"/>
            <person name="Harder C.B."/>
            <person name="Miyauchi S."/>
            <person name="Viragh M."/>
            <person name="Kuo A."/>
            <person name="Thoen E."/>
            <person name="Andreopoulos B."/>
            <person name="Lu D."/>
            <person name="Skrede I."/>
            <person name="Drula E."/>
            <person name="Henrissat B."/>
            <person name="Morin E."/>
            <person name="Kohler A."/>
            <person name="Barry K."/>
            <person name="LaButti K."/>
            <person name="Morin E."/>
            <person name="Salamov A."/>
            <person name="Lipzen A."/>
            <person name="Mereny Z."/>
            <person name="Hegedus B."/>
            <person name="Baldrian P."/>
            <person name="Stursova M."/>
            <person name="Weitz H."/>
            <person name="Taylor A."/>
            <person name="Grigoriev I.V."/>
            <person name="Nagy L.G."/>
            <person name="Martin F."/>
            <person name="Kauserud H."/>
        </authorList>
    </citation>
    <scope>NUCLEOTIDE SEQUENCE</scope>
    <source>
        <strain evidence="2">CBHHK067</strain>
    </source>
</reference>
<sequence length="170" mass="17863">MERCHTQRETLSQNDFPTAGSSRSDVPWSVTLQFSPPPMPGASSASAPLNAAELTCKQLPAFYPVGHGGRAGRRRGRRGGVPRRLLRLIVGRRVVNVGGPTAMVVGVGGVHVALHTAQDSGTITPFKGYPLAPAPAVLSGTRRCLRSLFTPAELNGGKPWTQAATLNGCS</sequence>
<feature type="region of interest" description="Disordered" evidence="1">
    <location>
        <begin position="1"/>
        <end position="26"/>
    </location>
</feature>
<proteinExistence type="predicted"/>
<comment type="caution">
    <text evidence="2">The sequence shown here is derived from an EMBL/GenBank/DDBJ whole genome shotgun (WGS) entry which is preliminary data.</text>
</comment>
<organism evidence="2 3">
    <name type="scientific">Mycena rosella</name>
    <name type="common">Pink bonnet</name>
    <name type="synonym">Agaricus rosellus</name>
    <dbReference type="NCBI Taxonomy" id="1033263"/>
    <lineage>
        <taxon>Eukaryota</taxon>
        <taxon>Fungi</taxon>
        <taxon>Dikarya</taxon>
        <taxon>Basidiomycota</taxon>
        <taxon>Agaricomycotina</taxon>
        <taxon>Agaricomycetes</taxon>
        <taxon>Agaricomycetidae</taxon>
        <taxon>Agaricales</taxon>
        <taxon>Marasmiineae</taxon>
        <taxon>Mycenaceae</taxon>
        <taxon>Mycena</taxon>
    </lineage>
</organism>
<evidence type="ECO:0000313" key="3">
    <source>
        <dbReference type="Proteomes" id="UP001221757"/>
    </source>
</evidence>
<protein>
    <submittedName>
        <fullName evidence="2">Uncharacterized protein</fullName>
    </submittedName>
</protein>
<accession>A0AAD7C6L2</accession>
<keyword evidence="3" id="KW-1185">Reference proteome</keyword>
<name>A0AAD7C6L2_MYCRO</name>